<organism evidence="2 3">
    <name type="scientific">Salimicrobium album</name>
    <dbReference type="NCBI Taxonomy" id="50717"/>
    <lineage>
        <taxon>Bacteria</taxon>
        <taxon>Bacillati</taxon>
        <taxon>Bacillota</taxon>
        <taxon>Bacilli</taxon>
        <taxon>Bacillales</taxon>
        <taxon>Bacillaceae</taxon>
        <taxon>Salimicrobium</taxon>
    </lineage>
</organism>
<evidence type="ECO:0000313" key="3">
    <source>
        <dbReference type="Proteomes" id="UP000198647"/>
    </source>
</evidence>
<protein>
    <submittedName>
        <fullName evidence="2">Helix-turn-helix</fullName>
    </submittedName>
</protein>
<dbReference type="SUPFAM" id="SSF47413">
    <property type="entry name" value="lambda repressor-like DNA-binding domains"/>
    <property type="match status" value="1"/>
</dbReference>
<dbReference type="EMBL" id="FNOS01000002">
    <property type="protein sequence ID" value="SDX61520.1"/>
    <property type="molecule type" value="Genomic_DNA"/>
</dbReference>
<dbReference type="InterPro" id="IPR010982">
    <property type="entry name" value="Lambda_DNA-bd_dom_sf"/>
</dbReference>
<dbReference type="Proteomes" id="UP000198647">
    <property type="component" value="Unassembled WGS sequence"/>
</dbReference>
<dbReference type="InterPro" id="IPR001387">
    <property type="entry name" value="Cro/C1-type_HTH"/>
</dbReference>
<accession>A0A1H3D5D7</accession>
<keyword evidence="3" id="KW-1185">Reference proteome</keyword>
<reference evidence="2 3" key="1">
    <citation type="submission" date="2016-10" db="EMBL/GenBank/DDBJ databases">
        <authorList>
            <person name="Varghese N."/>
            <person name="Submissions S."/>
        </authorList>
    </citation>
    <scope>NUCLEOTIDE SEQUENCE [LARGE SCALE GENOMIC DNA]</scope>
    <source>
        <strain evidence="2 3">DSM 20748</strain>
    </source>
</reference>
<proteinExistence type="predicted"/>
<name>A0A1H3D5D7_9BACI</name>
<dbReference type="Gene3D" id="1.10.260.40">
    <property type="entry name" value="lambda repressor-like DNA-binding domains"/>
    <property type="match status" value="1"/>
</dbReference>
<feature type="domain" description="HTH cro/C1-type" evidence="1">
    <location>
        <begin position="6"/>
        <end position="66"/>
    </location>
</feature>
<comment type="caution">
    <text evidence="2">The sequence shown here is derived from an EMBL/GenBank/DDBJ whole genome shotgun (WGS) entry which is preliminary data.</text>
</comment>
<sequence>MKRDKLIQYRKKKNWSQKRVVQELREKHSIKITDSYYGMIEQGVRNPSLKLAVAIAKIFKVRPENIFLSTNTTKSCEKGPEQAI</sequence>
<dbReference type="SMART" id="SM00530">
    <property type="entry name" value="HTH_XRE"/>
    <property type="match status" value="1"/>
</dbReference>
<dbReference type="CDD" id="cd00093">
    <property type="entry name" value="HTH_XRE"/>
    <property type="match status" value="1"/>
</dbReference>
<dbReference type="PROSITE" id="PS50943">
    <property type="entry name" value="HTH_CROC1"/>
    <property type="match status" value="1"/>
</dbReference>
<gene>
    <name evidence="2" type="ORF">SAMN04488081_0833</name>
</gene>
<evidence type="ECO:0000313" key="2">
    <source>
        <dbReference type="EMBL" id="SDX61520.1"/>
    </source>
</evidence>
<dbReference type="Pfam" id="PF01381">
    <property type="entry name" value="HTH_3"/>
    <property type="match status" value="1"/>
</dbReference>
<dbReference type="RefSeq" id="WP_176765397.1">
    <property type="nucleotide sequence ID" value="NZ_FNOS01000002.1"/>
</dbReference>
<evidence type="ECO:0000259" key="1">
    <source>
        <dbReference type="PROSITE" id="PS50943"/>
    </source>
</evidence>